<organism evidence="2 3">
    <name type="scientific">Kitasatospora cheerisanensis KCTC 2395</name>
    <dbReference type="NCBI Taxonomy" id="1348663"/>
    <lineage>
        <taxon>Bacteria</taxon>
        <taxon>Bacillati</taxon>
        <taxon>Actinomycetota</taxon>
        <taxon>Actinomycetes</taxon>
        <taxon>Kitasatosporales</taxon>
        <taxon>Streptomycetaceae</taxon>
        <taxon>Kitasatospora</taxon>
    </lineage>
</organism>
<dbReference type="RefSeq" id="WP_035867715.1">
    <property type="nucleotide sequence ID" value="NZ_KK853997.1"/>
</dbReference>
<dbReference type="InterPro" id="IPR016181">
    <property type="entry name" value="Acyl_CoA_acyltransferase"/>
</dbReference>
<evidence type="ECO:0000313" key="2">
    <source>
        <dbReference type="EMBL" id="KDN82159.1"/>
    </source>
</evidence>
<dbReference type="PROSITE" id="PS51186">
    <property type="entry name" value="GNAT"/>
    <property type="match status" value="1"/>
</dbReference>
<dbReference type="Proteomes" id="UP000027178">
    <property type="component" value="Unassembled WGS sequence"/>
</dbReference>
<comment type="caution">
    <text evidence="2">The sequence shown here is derived from an EMBL/GenBank/DDBJ whole genome shotgun (WGS) entry which is preliminary data.</text>
</comment>
<name>A0A066YQA2_9ACTN</name>
<protein>
    <submittedName>
        <fullName evidence="2">Putative acetyltransferase</fullName>
    </submittedName>
</protein>
<accession>A0A066YQA2</accession>
<keyword evidence="3" id="KW-1185">Reference proteome</keyword>
<dbReference type="GO" id="GO:0005737">
    <property type="term" value="C:cytoplasm"/>
    <property type="evidence" value="ECO:0007669"/>
    <property type="project" value="TreeGrafter"/>
</dbReference>
<gene>
    <name evidence="2" type="ORF">KCH_61090</name>
</gene>
<dbReference type="SUPFAM" id="SSF55729">
    <property type="entry name" value="Acyl-CoA N-acyltransferases (Nat)"/>
    <property type="match status" value="1"/>
</dbReference>
<dbReference type="PANTHER" id="PTHR43441">
    <property type="entry name" value="RIBOSOMAL-PROTEIN-SERINE ACETYLTRANSFERASE"/>
    <property type="match status" value="1"/>
</dbReference>
<dbReference type="Pfam" id="PF13302">
    <property type="entry name" value="Acetyltransf_3"/>
    <property type="match status" value="1"/>
</dbReference>
<dbReference type="PATRIC" id="fig|1348663.4.peg.5911"/>
<dbReference type="AlphaFoldDB" id="A0A066YQA2"/>
<evidence type="ECO:0000313" key="3">
    <source>
        <dbReference type="Proteomes" id="UP000027178"/>
    </source>
</evidence>
<feature type="domain" description="N-acetyltransferase" evidence="1">
    <location>
        <begin position="17"/>
        <end position="207"/>
    </location>
</feature>
<dbReference type="PANTHER" id="PTHR43441:SF10">
    <property type="entry name" value="ACETYLTRANSFERASE"/>
    <property type="match status" value="1"/>
</dbReference>
<sequence length="210" mass="23178">MRALAEVRDDPLTDDGLLLRRPRPADAPLVLRGTHDPLVREFLQAVIPHQDEAAAERWLTEIPPLLWRTGRAAYFAVEQLAPPEQPPAGDPADGAAQDIPAPAGQAVGWAELVNLDPVQESAEVAVWLLPEHRRLRTAKSAMRLVCRFGFERLGLRRIDAFAAADNMPSQLTGAAIGFRRAGYRPALFRSSRTQRLHDAVYATLVPEDLC</sequence>
<dbReference type="eggNOG" id="COG1670">
    <property type="taxonomic scope" value="Bacteria"/>
</dbReference>
<dbReference type="HOGENOM" id="CLU_1308760_0_0_11"/>
<dbReference type="Gene3D" id="3.40.630.30">
    <property type="match status" value="1"/>
</dbReference>
<dbReference type="GO" id="GO:0008999">
    <property type="term" value="F:protein-N-terminal-alanine acetyltransferase activity"/>
    <property type="evidence" value="ECO:0007669"/>
    <property type="project" value="TreeGrafter"/>
</dbReference>
<dbReference type="EMBL" id="JNBY01000120">
    <property type="protein sequence ID" value="KDN82159.1"/>
    <property type="molecule type" value="Genomic_DNA"/>
</dbReference>
<keyword evidence="2" id="KW-0808">Transferase</keyword>
<dbReference type="InterPro" id="IPR000182">
    <property type="entry name" value="GNAT_dom"/>
</dbReference>
<dbReference type="GO" id="GO:1990189">
    <property type="term" value="F:protein N-terminal-serine acetyltransferase activity"/>
    <property type="evidence" value="ECO:0007669"/>
    <property type="project" value="TreeGrafter"/>
</dbReference>
<evidence type="ECO:0000259" key="1">
    <source>
        <dbReference type="PROSITE" id="PS51186"/>
    </source>
</evidence>
<proteinExistence type="predicted"/>
<dbReference type="InterPro" id="IPR051908">
    <property type="entry name" value="Ribosomal_N-acetyltransferase"/>
</dbReference>
<reference evidence="2 3" key="1">
    <citation type="submission" date="2014-05" db="EMBL/GenBank/DDBJ databases">
        <title>Draft Genome Sequence of Kitasatospora cheerisanensis KCTC 2395.</title>
        <authorList>
            <person name="Nam D.H."/>
        </authorList>
    </citation>
    <scope>NUCLEOTIDE SEQUENCE [LARGE SCALE GENOMIC DNA]</scope>
    <source>
        <strain evidence="2 3">KCTC 2395</strain>
    </source>
</reference>